<dbReference type="AlphaFoldDB" id="A0A261RBX6"/>
<dbReference type="RefSeq" id="WP_026641309.1">
    <property type="nucleotide sequence ID" value="NZ_NEVI01000012.1"/>
</dbReference>
<dbReference type="InterPro" id="IPR038404">
    <property type="entry name" value="TRAP_DctP_sf"/>
</dbReference>
<evidence type="ECO:0000313" key="3">
    <source>
        <dbReference type="EMBL" id="OZI22441.1"/>
    </source>
</evidence>
<evidence type="ECO:0000313" key="4">
    <source>
        <dbReference type="Proteomes" id="UP000216947"/>
    </source>
</evidence>
<keyword evidence="1 2" id="KW-0732">Signal</keyword>
<sequence length="334" mass="35730">MQLSNHSAHRCAIAAAMLAGACMATQATAQTRLELINEYPATSITASADLQFADLVKKASAGGIVIETRQEKQNPYKGDAQVAAVIDGKTQMATLFGGVLGNKDTLFLLSSLPFAARDFKQARTLYECARPALEQRAQALGAHLLYVTPWPPSGIWSVQPLQSEADIKALKIRTYDATSKSVFERVGAQSVQMPYSALADKLAAGEVNAVLTSGDGGAGRNLWNHLPHFTAVSYSIPLSYTIINKKTWDELGAGDQAILSEAAKKVSATSWAGVEQRIEANYARMRENKMTLATQPSDSIMAALKRAGDEETQAWLKANPLSDKEAACLSAPGA</sequence>
<evidence type="ECO:0000256" key="2">
    <source>
        <dbReference type="SAM" id="SignalP"/>
    </source>
</evidence>
<dbReference type="Pfam" id="PF03480">
    <property type="entry name" value="DctP"/>
    <property type="match status" value="1"/>
</dbReference>
<feature type="signal peptide" evidence="2">
    <location>
        <begin position="1"/>
        <end position="29"/>
    </location>
</feature>
<dbReference type="GO" id="GO:0055085">
    <property type="term" value="P:transmembrane transport"/>
    <property type="evidence" value="ECO:0007669"/>
    <property type="project" value="InterPro"/>
</dbReference>
<evidence type="ECO:0000256" key="1">
    <source>
        <dbReference type="ARBA" id="ARBA00022729"/>
    </source>
</evidence>
<dbReference type="PANTHER" id="PTHR33376">
    <property type="match status" value="1"/>
</dbReference>
<proteinExistence type="predicted"/>
<dbReference type="InterPro" id="IPR018389">
    <property type="entry name" value="DctP_fam"/>
</dbReference>
<dbReference type="OrthoDB" id="9783941at2"/>
<gene>
    <name evidence="3" type="ORF">CAL19_07835</name>
</gene>
<feature type="chain" id="PRO_5012785774" evidence="2">
    <location>
        <begin position="30"/>
        <end position="334"/>
    </location>
</feature>
<dbReference type="Gene3D" id="3.40.190.170">
    <property type="entry name" value="Bacterial extracellular solute-binding protein, family 7"/>
    <property type="match status" value="1"/>
</dbReference>
<dbReference type="EMBL" id="NEVK01000004">
    <property type="protein sequence ID" value="OZI22441.1"/>
    <property type="molecule type" value="Genomic_DNA"/>
</dbReference>
<comment type="caution">
    <text evidence="3">The sequence shown here is derived from an EMBL/GenBank/DDBJ whole genome shotgun (WGS) entry which is preliminary data.</text>
</comment>
<reference evidence="4" key="1">
    <citation type="submission" date="2017-05" db="EMBL/GenBank/DDBJ databases">
        <title>Complete and WGS of Bordetella genogroups.</title>
        <authorList>
            <person name="Spilker T."/>
            <person name="Lipuma J."/>
        </authorList>
    </citation>
    <scope>NUCLEOTIDE SEQUENCE [LARGE SCALE GENOMIC DNA]</scope>
    <source>
        <strain evidence="4">AU18089</strain>
    </source>
</reference>
<dbReference type="PANTHER" id="PTHR33376:SF4">
    <property type="entry name" value="SIALIC ACID-BINDING PERIPLASMIC PROTEIN SIAP"/>
    <property type="match status" value="1"/>
</dbReference>
<protein>
    <submittedName>
        <fullName evidence="3">TRAP transporter substrate-binding protein DctP</fullName>
    </submittedName>
</protein>
<accession>A0A261RBX6</accession>
<name>A0A261RBX6_9BORD</name>
<keyword evidence="4" id="KW-1185">Reference proteome</keyword>
<dbReference type="CDD" id="cd13602">
    <property type="entry name" value="PBP2_TRAP_BpDctp6_7"/>
    <property type="match status" value="1"/>
</dbReference>
<dbReference type="NCBIfam" id="NF037995">
    <property type="entry name" value="TRAP_S1"/>
    <property type="match status" value="1"/>
</dbReference>
<dbReference type="Proteomes" id="UP000216947">
    <property type="component" value="Unassembled WGS sequence"/>
</dbReference>
<organism evidence="3 4">
    <name type="scientific">Bordetella genomosp. 7</name>
    <dbReference type="NCBI Taxonomy" id="1416805"/>
    <lineage>
        <taxon>Bacteria</taxon>
        <taxon>Pseudomonadati</taxon>
        <taxon>Pseudomonadota</taxon>
        <taxon>Betaproteobacteria</taxon>
        <taxon>Burkholderiales</taxon>
        <taxon>Alcaligenaceae</taxon>
        <taxon>Bordetella</taxon>
    </lineage>
</organism>